<gene>
    <name evidence="3" type="ORF">D7X12_22255</name>
</gene>
<evidence type="ECO:0000256" key="1">
    <source>
        <dbReference type="ARBA" id="ARBA00006817"/>
    </source>
</evidence>
<dbReference type="EMBL" id="RAWG01000147">
    <property type="protein sequence ID" value="RKH39907.1"/>
    <property type="molecule type" value="Genomic_DNA"/>
</dbReference>
<comment type="similarity">
    <text evidence="1">Belongs to the AHA1 family.</text>
</comment>
<sequence>MSPPPPVQIQVTHRFKASAERVFDAWLDPEKVRHFLFTTRATPLVRTEIDARVGGTFHLSDLRDGEEVEHTGKYLELDRPRRLVFTFAVPKYSEVYDVVTVDIAPLDSGCEVTLTHQMSPGFEQYHEGTRKEWGRLLGNLDALLGGDSRFVAHG</sequence>
<dbReference type="RefSeq" id="WP_120627291.1">
    <property type="nucleotide sequence ID" value="NZ_RAWG01000147.1"/>
</dbReference>
<evidence type="ECO:0000313" key="4">
    <source>
        <dbReference type="Proteomes" id="UP000273405"/>
    </source>
</evidence>
<dbReference type="Gene3D" id="3.30.530.20">
    <property type="match status" value="1"/>
</dbReference>
<evidence type="ECO:0000259" key="2">
    <source>
        <dbReference type="Pfam" id="PF08327"/>
    </source>
</evidence>
<organism evidence="3 4">
    <name type="scientific">Corallococcus sicarius</name>
    <dbReference type="NCBI Taxonomy" id="2316726"/>
    <lineage>
        <taxon>Bacteria</taxon>
        <taxon>Pseudomonadati</taxon>
        <taxon>Myxococcota</taxon>
        <taxon>Myxococcia</taxon>
        <taxon>Myxococcales</taxon>
        <taxon>Cystobacterineae</taxon>
        <taxon>Myxococcaceae</taxon>
        <taxon>Corallococcus</taxon>
    </lineage>
</organism>
<proteinExistence type="inferred from homology"/>
<comment type="caution">
    <text evidence="3">The sequence shown here is derived from an EMBL/GenBank/DDBJ whole genome shotgun (WGS) entry which is preliminary data.</text>
</comment>
<keyword evidence="4" id="KW-1185">Reference proteome</keyword>
<dbReference type="InterPro" id="IPR023393">
    <property type="entry name" value="START-like_dom_sf"/>
</dbReference>
<dbReference type="CDD" id="cd07814">
    <property type="entry name" value="SRPBCC_CalC_Aha1-like"/>
    <property type="match status" value="1"/>
</dbReference>
<protein>
    <submittedName>
        <fullName evidence="3">SRPBCC domain-containing protein</fullName>
    </submittedName>
</protein>
<reference evidence="4" key="1">
    <citation type="submission" date="2018-09" db="EMBL/GenBank/DDBJ databases">
        <authorList>
            <person name="Livingstone P.G."/>
            <person name="Whitworth D.E."/>
        </authorList>
    </citation>
    <scope>NUCLEOTIDE SEQUENCE [LARGE SCALE GENOMIC DNA]</scope>
    <source>
        <strain evidence="4">CA040B</strain>
    </source>
</reference>
<dbReference type="OrthoDB" id="9805228at2"/>
<dbReference type="Proteomes" id="UP000273405">
    <property type="component" value="Unassembled WGS sequence"/>
</dbReference>
<dbReference type="InterPro" id="IPR013538">
    <property type="entry name" value="ASHA1/2-like_C"/>
</dbReference>
<accession>A0A3A8N667</accession>
<dbReference type="Pfam" id="PF08327">
    <property type="entry name" value="AHSA1"/>
    <property type="match status" value="1"/>
</dbReference>
<dbReference type="SUPFAM" id="SSF55961">
    <property type="entry name" value="Bet v1-like"/>
    <property type="match status" value="1"/>
</dbReference>
<evidence type="ECO:0000313" key="3">
    <source>
        <dbReference type="EMBL" id="RKH39907.1"/>
    </source>
</evidence>
<name>A0A3A8N667_9BACT</name>
<dbReference type="AlphaFoldDB" id="A0A3A8N667"/>
<feature type="domain" description="Activator of Hsp90 ATPase homologue 1/2-like C-terminal" evidence="2">
    <location>
        <begin position="16"/>
        <end position="145"/>
    </location>
</feature>